<name>A0A1B1BII1_9MICO</name>
<accession>A0A1B1BII1</accession>
<evidence type="ECO:0000313" key="2">
    <source>
        <dbReference type="EMBL" id="ANP72364.1"/>
    </source>
</evidence>
<keyword evidence="3" id="KW-1185">Reference proteome</keyword>
<proteinExistence type="predicted"/>
<sequence>MASRKWSDMSGAQRFGVVAGGIVQLVLAGLAWSDLAHRPAKKVNGPKGVWAAVIAINYAGPIAYFIGGRKD</sequence>
<dbReference type="Proteomes" id="UP000092582">
    <property type="component" value="Chromosome 1"/>
</dbReference>
<evidence type="ECO:0000313" key="3">
    <source>
        <dbReference type="Proteomes" id="UP000092582"/>
    </source>
</evidence>
<dbReference type="KEGG" id="cart:PA27867_1407"/>
<protein>
    <submittedName>
        <fullName evidence="2">Membrane protein</fullName>
    </submittedName>
</protein>
<dbReference type="STRING" id="670052.PA27867_1407"/>
<keyword evidence="1" id="KW-0812">Transmembrane</keyword>
<reference evidence="2 3" key="1">
    <citation type="submission" date="2016-06" db="EMBL/GenBank/DDBJ databases">
        <title>Genome sequencing of Cryobacterium arcticum PAMC 27867.</title>
        <authorList>
            <person name="Lee J."/>
            <person name="Kim O.-S."/>
        </authorList>
    </citation>
    <scope>NUCLEOTIDE SEQUENCE [LARGE SCALE GENOMIC DNA]</scope>
    <source>
        <strain evidence="2 3">PAMC 27867</strain>
    </source>
</reference>
<dbReference type="RefSeq" id="WP_066594804.1">
    <property type="nucleotide sequence ID" value="NZ_CP016282.1"/>
</dbReference>
<dbReference type="OrthoDB" id="5125307at2"/>
<keyword evidence="1" id="KW-0472">Membrane</keyword>
<dbReference type="AlphaFoldDB" id="A0A1B1BII1"/>
<feature type="transmembrane region" description="Helical" evidence="1">
    <location>
        <begin position="49"/>
        <end position="67"/>
    </location>
</feature>
<dbReference type="EMBL" id="CP016282">
    <property type="protein sequence ID" value="ANP72364.1"/>
    <property type="molecule type" value="Genomic_DNA"/>
</dbReference>
<gene>
    <name evidence="2" type="ORF">PA27867_1407</name>
</gene>
<organism evidence="2 3">
    <name type="scientific">Cryobacterium arcticum</name>
    <dbReference type="NCBI Taxonomy" id="670052"/>
    <lineage>
        <taxon>Bacteria</taxon>
        <taxon>Bacillati</taxon>
        <taxon>Actinomycetota</taxon>
        <taxon>Actinomycetes</taxon>
        <taxon>Micrococcales</taxon>
        <taxon>Microbacteriaceae</taxon>
        <taxon>Cryobacterium</taxon>
    </lineage>
</organism>
<keyword evidence="1" id="KW-1133">Transmembrane helix</keyword>
<evidence type="ECO:0000256" key="1">
    <source>
        <dbReference type="SAM" id="Phobius"/>
    </source>
</evidence>